<evidence type="ECO:0000313" key="2">
    <source>
        <dbReference type="EMBL" id="PVI01610.1"/>
    </source>
</evidence>
<protein>
    <submittedName>
        <fullName evidence="2">Ribonuclease III</fullName>
    </submittedName>
</protein>
<name>A0A2V1DXN1_9PLEO</name>
<accession>A0A2V1DXN1</accession>
<evidence type="ECO:0000313" key="3">
    <source>
        <dbReference type="Proteomes" id="UP000244855"/>
    </source>
</evidence>
<dbReference type="InterPro" id="IPR036389">
    <property type="entry name" value="RNase_III_sf"/>
</dbReference>
<sequence>MENRITKVSDIFGYVFDDKMRCIEALQMDGQPLYLDGSWVNVPKNNRLAVLGDAILDATLCKLWYRASDAYGPRPARDWSSARNEVLGNGALYVRGESLGLGPLILVNLGHGNGPVSPKMMATTFEAMFGAIYMDGGEEAVLKTVKYLGLDNHPSLMVT</sequence>
<dbReference type="Gene3D" id="1.10.1520.10">
    <property type="entry name" value="Ribonuclease III domain"/>
    <property type="match status" value="1"/>
</dbReference>
<keyword evidence="3" id="KW-1185">Reference proteome</keyword>
<reference evidence="2 3" key="1">
    <citation type="journal article" date="2018" name="Sci. Rep.">
        <title>Comparative genomics provides insights into the lifestyle and reveals functional heterogeneity of dark septate endophytic fungi.</title>
        <authorList>
            <person name="Knapp D.G."/>
            <person name="Nemeth J.B."/>
            <person name="Barry K."/>
            <person name="Hainaut M."/>
            <person name="Henrissat B."/>
            <person name="Johnson J."/>
            <person name="Kuo A."/>
            <person name="Lim J.H.P."/>
            <person name="Lipzen A."/>
            <person name="Nolan M."/>
            <person name="Ohm R.A."/>
            <person name="Tamas L."/>
            <person name="Grigoriev I.V."/>
            <person name="Spatafora J.W."/>
            <person name="Nagy L.G."/>
            <person name="Kovacs G.M."/>
        </authorList>
    </citation>
    <scope>NUCLEOTIDE SEQUENCE [LARGE SCALE GENOMIC DNA]</scope>
    <source>
        <strain evidence="2 3">DSE2036</strain>
    </source>
</reference>
<dbReference type="Proteomes" id="UP000244855">
    <property type="component" value="Unassembled WGS sequence"/>
</dbReference>
<dbReference type="AlphaFoldDB" id="A0A2V1DXN1"/>
<proteinExistence type="predicted"/>
<dbReference type="GO" id="GO:0006396">
    <property type="term" value="P:RNA processing"/>
    <property type="evidence" value="ECO:0007669"/>
    <property type="project" value="InterPro"/>
</dbReference>
<dbReference type="InterPro" id="IPR000999">
    <property type="entry name" value="RNase_III_dom"/>
</dbReference>
<dbReference type="SMART" id="SM00535">
    <property type="entry name" value="RIBOc"/>
    <property type="match status" value="1"/>
</dbReference>
<dbReference type="GO" id="GO:0004525">
    <property type="term" value="F:ribonuclease III activity"/>
    <property type="evidence" value="ECO:0007669"/>
    <property type="project" value="InterPro"/>
</dbReference>
<dbReference type="PROSITE" id="PS50142">
    <property type="entry name" value="RNASE_3_2"/>
    <property type="match status" value="1"/>
</dbReference>
<organism evidence="2 3">
    <name type="scientific">Periconia macrospinosa</name>
    <dbReference type="NCBI Taxonomy" id="97972"/>
    <lineage>
        <taxon>Eukaryota</taxon>
        <taxon>Fungi</taxon>
        <taxon>Dikarya</taxon>
        <taxon>Ascomycota</taxon>
        <taxon>Pezizomycotina</taxon>
        <taxon>Dothideomycetes</taxon>
        <taxon>Pleosporomycetidae</taxon>
        <taxon>Pleosporales</taxon>
        <taxon>Massarineae</taxon>
        <taxon>Periconiaceae</taxon>
        <taxon>Periconia</taxon>
    </lineage>
</organism>
<dbReference type="CDD" id="cd00593">
    <property type="entry name" value="RIBOc"/>
    <property type="match status" value="1"/>
</dbReference>
<dbReference type="EMBL" id="KZ805355">
    <property type="protein sequence ID" value="PVI01610.1"/>
    <property type="molecule type" value="Genomic_DNA"/>
</dbReference>
<feature type="domain" description="RNase III" evidence="1">
    <location>
        <begin position="5"/>
        <end position="137"/>
    </location>
</feature>
<dbReference type="SUPFAM" id="SSF69065">
    <property type="entry name" value="RNase III domain-like"/>
    <property type="match status" value="1"/>
</dbReference>
<dbReference type="STRING" id="97972.A0A2V1DXN1"/>
<gene>
    <name evidence="2" type="ORF">DM02DRAFT_524672</name>
</gene>
<dbReference type="Pfam" id="PF00636">
    <property type="entry name" value="Ribonuclease_3"/>
    <property type="match status" value="1"/>
</dbReference>
<evidence type="ECO:0000259" key="1">
    <source>
        <dbReference type="PROSITE" id="PS50142"/>
    </source>
</evidence>
<dbReference type="OrthoDB" id="67027at2759"/>